<proteinExistence type="evidence at transcript level"/>
<dbReference type="MGI" id="MGI:96969">
    <property type="gene designation" value="Met"/>
</dbReference>
<reference evidence="1" key="1">
    <citation type="journal article" date="2004" name="Genome Res.">
        <title>The status, quality, and expansion of the NIH full-length cDNA project: the Mammalian Gene Collection (MGC).</title>
        <authorList>
            <consortium name="The MGC Project Team"/>
            <person name="Gerhard D.S."/>
            <person name="Wagner L."/>
            <person name="Feingold E.A."/>
            <person name="Shenmen C.M."/>
            <person name="Grouse L.H."/>
            <person name="Schuler G."/>
            <person name="Klein S.L."/>
            <person name="Old S."/>
            <person name="Rasooly R."/>
            <person name="Good P."/>
            <person name="Guyer M."/>
            <person name="Peck A.M."/>
            <person name="Derge J.G."/>
            <person name="Lipman D."/>
            <person name="Collins F.S."/>
            <person name="Jang W."/>
            <person name="Sherry S."/>
            <person name="Feolo M."/>
            <person name="Misquitta L."/>
            <person name="Lee E."/>
            <person name="Rotmistrovsky K."/>
            <person name="Greenhut S.F."/>
            <person name="Schaefer C.F."/>
            <person name="Buetow K."/>
            <person name="Bonner T.I."/>
            <person name="Haussler D."/>
            <person name="Kent J."/>
            <person name="Kiekhaus M."/>
            <person name="Furey T."/>
            <person name="Brent M."/>
            <person name="Prange C."/>
            <person name="Schreiber K."/>
            <person name="Shapiro N."/>
            <person name="Bhat N.K."/>
            <person name="Hopkins R.F."/>
            <person name="Hsie F."/>
            <person name="Driscoll T."/>
            <person name="Soares M.B."/>
            <person name="Casavant T.L."/>
            <person name="Scheetz T.E."/>
            <person name="Brown-stein M.J."/>
            <person name="Usdin T.B."/>
            <person name="Toshiyuki S."/>
            <person name="Carninci P."/>
            <person name="Piao Y."/>
            <person name="Dudekula D.B."/>
            <person name="Ko M.S."/>
            <person name="Kawakami K."/>
            <person name="Suzuki Y."/>
            <person name="Sugano S."/>
            <person name="Gruber C.E."/>
            <person name="Smith M.R."/>
            <person name="Simmons B."/>
            <person name="Moore T."/>
            <person name="Waterman R."/>
            <person name="Johnson S.L."/>
            <person name="Ruan Y."/>
            <person name="Wei C.L."/>
            <person name="Mathavan S."/>
            <person name="Gunaratne P.H."/>
            <person name="Wu J."/>
            <person name="Garcia A.M."/>
            <person name="Hulyk S.W."/>
            <person name="Fuh E."/>
            <person name="Yuan Y."/>
            <person name="Sneed A."/>
            <person name="Kowis C."/>
            <person name="Hodgson A."/>
            <person name="Muzny D.M."/>
            <person name="McPherson J."/>
            <person name="Gibbs R.A."/>
            <person name="Fahey J."/>
            <person name="Helton E."/>
            <person name="Ketteman M."/>
            <person name="Madan A."/>
            <person name="Rodrigues S."/>
            <person name="Sanchez A."/>
            <person name="Whiting M."/>
            <person name="Madari A."/>
            <person name="Young A.C."/>
            <person name="Wetherby K.D."/>
            <person name="Granite S.J."/>
            <person name="Kwong P.N."/>
            <person name="Brinkley C.P."/>
            <person name="Pearson R.L."/>
            <person name="Bouffard G.G."/>
            <person name="Blakesly R.W."/>
            <person name="Green E.D."/>
            <person name="Dickson M.C."/>
            <person name="Rodriguez A.C."/>
            <person name="Grimwood J."/>
            <person name="Schmutz J."/>
            <person name="Myers R.M."/>
            <person name="Butterfield Y.S."/>
            <person name="Griffith M."/>
            <person name="Griffith O.L."/>
            <person name="Krzywinski M.I."/>
            <person name="Liao N."/>
            <person name="Morin R."/>
            <person name="Morrin R."/>
            <person name="Palmquist D."/>
            <person name="Petrescu A.S."/>
            <person name="Skalska U."/>
            <person name="Smailus D.E."/>
            <person name="Stott J.M."/>
            <person name="Schnerch A."/>
            <person name="Schein J.E."/>
            <person name="Jones S.J."/>
            <person name="Holt R.A."/>
            <person name="Baross A."/>
            <person name="Marra M.A."/>
            <person name="Clifton S."/>
            <person name="Makowski K.A."/>
            <person name="Bosak S."/>
            <person name="Malek J."/>
        </authorList>
    </citation>
    <scope>NUCLEOTIDE SEQUENCE [LARGE SCALE MRNA]</scope>
    <source>
        <tissue evidence="1">PCR rescued clones</tissue>
    </source>
</reference>
<dbReference type="AlphaFoldDB" id="A1A597"/>
<name>A1A597_MOUSE</name>
<dbReference type="EMBL" id="BC128481">
    <property type="protein sequence ID" value="AAI28482.1"/>
    <property type="molecule type" value="mRNA"/>
</dbReference>
<dbReference type="AGR" id="MGI:96969"/>
<accession>A1A597</accession>
<evidence type="ECO:0000313" key="1">
    <source>
        <dbReference type="EMBL" id="AAI28482.1"/>
    </source>
</evidence>
<sequence>MRPSFSELVSRISSIFSTFIGEHYVHVNATYVNVKCVAPYPSLLPSQDNIDGEGNT</sequence>
<protein>
    <submittedName>
        <fullName evidence="1">Met protein</fullName>
    </submittedName>
</protein>
<gene>
    <name evidence="1 2" type="primary">Met</name>
</gene>
<evidence type="ECO:0000313" key="2">
    <source>
        <dbReference type="MGI" id="MGI:96969"/>
    </source>
</evidence>
<organism evidence="1">
    <name type="scientific">Mus musculus</name>
    <name type="common">Mouse</name>
    <dbReference type="NCBI Taxonomy" id="10090"/>
    <lineage>
        <taxon>Eukaryota</taxon>
        <taxon>Metazoa</taxon>
        <taxon>Chordata</taxon>
        <taxon>Craniata</taxon>
        <taxon>Vertebrata</taxon>
        <taxon>Euteleostomi</taxon>
        <taxon>Mammalia</taxon>
        <taxon>Eutheria</taxon>
        <taxon>Euarchontoglires</taxon>
        <taxon>Glires</taxon>
        <taxon>Rodentia</taxon>
        <taxon>Myomorpha</taxon>
        <taxon>Muroidea</taxon>
        <taxon>Muridae</taxon>
        <taxon>Murinae</taxon>
        <taxon>Mus</taxon>
        <taxon>Mus</taxon>
    </lineage>
</organism>